<dbReference type="InterPro" id="IPR019267">
    <property type="entry name" value="CRISPR-assoc_Cas6_C"/>
</dbReference>
<feature type="domain" description="CRISPR-associated protein Cas6 C-terminal" evidence="1">
    <location>
        <begin position="190"/>
        <end position="282"/>
    </location>
</feature>
<gene>
    <name evidence="2" type="ordered locus">Pyrfu_0461</name>
</gene>
<dbReference type="GeneID" id="11140108"/>
<dbReference type="InParanoid" id="G0EG84"/>
<keyword evidence="3" id="KW-1185">Reference proteome</keyword>
<dbReference type="Pfam" id="PF10040">
    <property type="entry name" value="CRISPR_Cas6"/>
    <property type="match status" value="1"/>
</dbReference>
<organism evidence="2 3">
    <name type="scientific">Pyrolobus fumarii (strain DSM 11204 / 1A)</name>
    <dbReference type="NCBI Taxonomy" id="694429"/>
    <lineage>
        <taxon>Archaea</taxon>
        <taxon>Thermoproteota</taxon>
        <taxon>Thermoprotei</taxon>
        <taxon>Desulfurococcales</taxon>
        <taxon>Pyrodictiaceae</taxon>
        <taxon>Pyrolobus</taxon>
    </lineage>
</organism>
<accession>G0EG84</accession>
<evidence type="ECO:0000313" key="3">
    <source>
        <dbReference type="Proteomes" id="UP000001037"/>
    </source>
</evidence>
<dbReference type="KEGG" id="pfm:Pyrfu_0461"/>
<dbReference type="Proteomes" id="UP000001037">
    <property type="component" value="Chromosome"/>
</dbReference>
<protein>
    <recommendedName>
        <fullName evidence="1">CRISPR-associated protein Cas6 C-terminal domain-containing protein</fullName>
    </recommendedName>
</protein>
<evidence type="ECO:0000313" key="2">
    <source>
        <dbReference type="EMBL" id="AEM38332.1"/>
    </source>
</evidence>
<dbReference type="AlphaFoldDB" id="G0EG84"/>
<reference evidence="2 3" key="1">
    <citation type="journal article" date="2011" name="Stand. Genomic Sci.">
        <title>Complete genome sequence of the hyperthermophilic chemolithoautotroph Pyrolobus fumarii type strain (1A).</title>
        <authorList>
            <person name="Anderson I."/>
            <person name="Goker M."/>
            <person name="Nolan M."/>
            <person name="Lucas S."/>
            <person name="Hammon N."/>
            <person name="Deshpande S."/>
            <person name="Cheng J.F."/>
            <person name="Tapia R."/>
            <person name="Han C."/>
            <person name="Goodwin L."/>
            <person name="Pitluck S."/>
            <person name="Huntemann M."/>
            <person name="Liolios K."/>
            <person name="Ivanova N."/>
            <person name="Pagani I."/>
            <person name="Mavromatis K."/>
            <person name="Ovchinikova G."/>
            <person name="Pati A."/>
            <person name="Chen A."/>
            <person name="Palaniappan K."/>
            <person name="Land M."/>
            <person name="Hauser L."/>
            <person name="Brambilla E.M."/>
            <person name="Huber H."/>
            <person name="Yasawong M."/>
            <person name="Rohde M."/>
            <person name="Spring S."/>
            <person name="Abt B."/>
            <person name="Sikorski J."/>
            <person name="Wirth R."/>
            <person name="Detter J.C."/>
            <person name="Woyke T."/>
            <person name="Bristow J."/>
            <person name="Eisen J.A."/>
            <person name="Markowitz V."/>
            <person name="Hugenholtz P."/>
            <person name="Kyrpides N.C."/>
            <person name="Klenk H.P."/>
            <person name="Lapidus A."/>
        </authorList>
    </citation>
    <scope>NUCLEOTIDE SEQUENCE [LARGE SCALE GENOMIC DNA]</scope>
    <source>
        <strain evidence="3">DSM 11204 / 1A</strain>
    </source>
</reference>
<sequence length="295" mass="32219">MARFERWSFTVRVYGFGSLRVCNYTGKLVKSLLAVCSERFASILSSSEKSVAKRLSVTPLFRVTGPGRVEAVYPGGPQRDKIRAPVLEDGEVVFFEVGAGGDLINEMPRLLECLSRGVSVRFCGAAITVEPVEARMIAEYDTHSDPIVRLDGVEAVKIVFRSPTLPVNPWRPGSRWKRLLPTPSYLLAVNAHDMFDPDTALVERALIAAERILSPSHAALDTARVYWYLYDGSRLPAMIGYVKLHVETEGVGKGEVETVEHLLSHAVVMGVGSGRAAGFGAVSIEAMPSTDRLEG</sequence>
<dbReference type="EMBL" id="CP002838">
    <property type="protein sequence ID" value="AEM38332.1"/>
    <property type="molecule type" value="Genomic_DNA"/>
</dbReference>
<dbReference type="STRING" id="694429.Pyrfu_0461"/>
<evidence type="ECO:0000259" key="1">
    <source>
        <dbReference type="Pfam" id="PF10040"/>
    </source>
</evidence>
<name>G0EG84_PYRF1</name>
<dbReference type="eggNOG" id="arCOG01440">
    <property type="taxonomic scope" value="Archaea"/>
</dbReference>
<proteinExistence type="predicted"/>
<dbReference type="HOGENOM" id="CLU_929440_0_0_2"/>
<dbReference type="OrthoDB" id="21398at2157"/>
<dbReference type="Gene3D" id="3.30.70.1900">
    <property type="match status" value="1"/>
</dbReference>
<dbReference type="RefSeq" id="WP_014026009.1">
    <property type="nucleotide sequence ID" value="NC_015931.1"/>
</dbReference>